<dbReference type="AlphaFoldDB" id="I3D7L7"/>
<proteinExistence type="predicted"/>
<dbReference type="Gene3D" id="3.10.20.850">
    <property type="entry name" value="Protein of unknown function DUF3861"/>
    <property type="match status" value="1"/>
</dbReference>
<comment type="caution">
    <text evidence="1">The sequence shown here is derived from an EMBL/GenBank/DDBJ whole genome shotgun (WGS) entry which is preliminary data.</text>
</comment>
<dbReference type="OrthoDB" id="119700at2"/>
<dbReference type="EMBL" id="AJSX01000041">
    <property type="protein sequence ID" value="EIJ67710.1"/>
    <property type="molecule type" value="Genomic_DNA"/>
</dbReference>
<dbReference type="RefSeq" id="WP_005761441.1">
    <property type="nucleotide sequence ID" value="NZ_AJSX01000041.1"/>
</dbReference>
<evidence type="ECO:0000313" key="2">
    <source>
        <dbReference type="Proteomes" id="UP000006457"/>
    </source>
</evidence>
<evidence type="ECO:0000313" key="1">
    <source>
        <dbReference type="EMBL" id="EIJ67710.1"/>
    </source>
</evidence>
<gene>
    <name evidence="1" type="ORF">HMPREF1052_0557</name>
</gene>
<dbReference type="InterPro" id="IPR024476">
    <property type="entry name" value="DUF3861"/>
</dbReference>
<organism evidence="1 2">
    <name type="scientific">Pasteurella bettyae CCUG 2042</name>
    <dbReference type="NCBI Taxonomy" id="1095749"/>
    <lineage>
        <taxon>Bacteria</taxon>
        <taxon>Pseudomonadati</taxon>
        <taxon>Pseudomonadota</taxon>
        <taxon>Gammaproteobacteria</taxon>
        <taxon>Pasteurellales</taxon>
        <taxon>Pasteurellaceae</taxon>
        <taxon>Pasteurella</taxon>
    </lineage>
</organism>
<dbReference type="eggNOG" id="ENOG5032YDA">
    <property type="taxonomic scope" value="Bacteria"/>
</dbReference>
<dbReference type="Pfam" id="PF12977">
    <property type="entry name" value="DUF3861"/>
    <property type="match status" value="1"/>
</dbReference>
<keyword evidence="2" id="KW-1185">Reference proteome</keyword>
<evidence type="ECO:0008006" key="3">
    <source>
        <dbReference type="Google" id="ProtNLM"/>
    </source>
</evidence>
<dbReference type="PATRIC" id="fig|1095749.3.peg.1857"/>
<dbReference type="InterPro" id="IPR038194">
    <property type="entry name" value="DUF3861_sf"/>
</dbReference>
<dbReference type="Proteomes" id="UP000006457">
    <property type="component" value="Unassembled WGS sequence"/>
</dbReference>
<reference evidence="1 2" key="1">
    <citation type="submission" date="2012-03" db="EMBL/GenBank/DDBJ databases">
        <authorList>
            <person name="Harkins D.M."/>
            <person name="Madupu R."/>
            <person name="Durkin A.S."/>
            <person name="Torralba M."/>
            <person name="Methe B."/>
            <person name="Sutton G.G."/>
            <person name="Nelson K.E."/>
        </authorList>
    </citation>
    <scope>NUCLEOTIDE SEQUENCE [LARGE SCALE GENOMIC DNA]</scope>
    <source>
        <strain evidence="1 2">CCUG 2042</strain>
    </source>
</reference>
<accession>I3D7L7</accession>
<protein>
    <recommendedName>
        <fullName evidence="3">PF12977 structural domain protein</fullName>
    </recommendedName>
</protein>
<sequence>MKAHQYRITLEHLEDQQGNSMNQKIQFIADNHDDIFKIIEMSKQRDGFTSEMAEQFTLGLKLMSEVMMIHRDHPLFREIRPHFVEIMKLVKGKAKQE</sequence>
<name>I3D7L7_9PAST</name>